<dbReference type="Gene3D" id="2.40.50.90">
    <property type="match status" value="1"/>
</dbReference>
<feature type="region of interest" description="Disordered" evidence="7">
    <location>
        <begin position="326"/>
        <end position="444"/>
    </location>
</feature>
<dbReference type="SUPFAM" id="SSF63748">
    <property type="entry name" value="Tudor/PWWP/MBT"/>
    <property type="match status" value="4"/>
</dbReference>
<evidence type="ECO:0000259" key="10">
    <source>
        <dbReference type="PROSITE" id="PS50865"/>
    </source>
</evidence>
<feature type="compositionally biased region" description="Polar residues" evidence="7">
    <location>
        <begin position="301"/>
        <end position="310"/>
    </location>
</feature>
<evidence type="ECO:0000256" key="5">
    <source>
        <dbReference type="PROSITE-ProRule" id="PRU00134"/>
    </source>
</evidence>
<dbReference type="InterPro" id="IPR050621">
    <property type="entry name" value="Tudor_domain_containing"/>
</dbReference>
<evidence type="ECO:0000313" key="11">
    <source>
        <dbReference type="EMBL" id="JAS17936.1"/>
    </source>
</evidence>
<dbReference type="SUPFAM" id="SSF54928">
    <property type="entry name" value="RNA-binding domain, RBD"/>
    <property type="match status" value="1"/>
</dbReference>
<keyword evidence="2 5" id="KW-0863">Zinc-finger</keyword>
<dbReference type="GO" id="GO:0003723">
    <property type="term" value="F:RNA binding"/>
    <property type="evidence" value="ECO:0007669"/>
    <property type="project" value="UniProtKB-UniRule"/>
</dbReference>
<dbReference type="InterPro" id="IPR002999">
    <property type="entry name" value="Tudor"/>
</dbReference>
<dbReference type="PANTHER" id="PTHR22948:SF76">
    <property type="entry name" value="FI20010P1-RELATED"/>
    <property type="match status" value="1"/>
</dbReference>
<dbReference type="Gene3D" id="3.30.70.330">
    <property type="match status" value="1"/>
</dbReference>
<dbReference type="InterPro" id="IPR035979">
    <property type="entry name" value="RBD_domain_sf"/>
</dbReference>
<dbReference type="GO" id="GO:0005737">
    <property type="term" value="C:cytoplasm"/>
    <property type="evidence" value="ECO:0007669"/>
    <property type="project" value="UniProtKB-ARBA"/>
</dbReference>
<dbReference type="SMART" id="SM00333">
    <property type="entry name" value="TUDOR"/>
    <property type="match status" value="4"/>
</dbReference>
<evidence type="ECO:0000259" key="8">
    <source>
        <dbReference type="PROSITE" id="PS50102"/>
    </source>
</evidence>
<dbReference type="Pfam" id="PF00076">
    <property type="entry name" value="RRM_1"/>
    <property type="match status" value="1"/>
</dbReference>
<dbReference type="InterPro" id="IPR012677">
    <property type="entry name" value="Nucleotide-bd_a/b_plait_sf"/>
</dbReference>
<keyword evidence="1" id="KW-0479">Metal-binding</keyword>
<keyword evidence="3" id="KW-0862">Zinc</keyword>
<feature type="compositionally biased region" description="Basic and acidic residues" evidence="7">
    <location>
        <begin position="284"/>
        <end position="296"/>
    </location>
</feature>
<feature type="region of interest" description="Disordered" evidence="7">
    <location>
        <begin position="116"/>
        <end position="149"/>
    </location>
</feature>
<dbReference type="Gene3D" id="6.10.140.2220">
    <property type="match status" value="1"/>
</dbReference>
<evidence type="ECO:0000256" key="1">
    <source>
        <dbReference type="ARBA" id="ARBA00022723"/>
    </source>
</evidence>
<organism evidence="11">
    <name type="scientific">Clastoptera arizonana</name>
    <name type="common">Arizona spittle bug</name>
    <dbReference type="NCBI Taxonomy" id="38151"/>
    <lineage>
        <taxon>Eukaryota</taxon>
        <taxon>Metazoa</taxon>
        <taxon>Ecdysozoa</taxon>
        <taxon>Arthropoda</taxon>
        <taxon>Hexapoda</taxon>
        <taxon>Insecta</taxon>
        <taxon>Pterygota</taxon>
        <taxon>Neoptera</taxon>
        <taxon>Paraneoptera</taxon>
        <taxon>Hemiptera</taxon>
        <taxon>Auchenorrhyncha</taxon>
        <taxon>Cercopoidea</taxon>
        <taxon>Clastopteridae</taxon>
        <taxon>Clastoptera</taxon>
    </lineage>
</organism>
<protein>
    <recommendedName>
        <fullName evidence="12">Tudor domain-containing protein 1</fullName>
    </recommendedName>
</protein>
<name>A0A1B6CWQ7_9HEMI</name>
<feature type="domain" description="Tudor" evidence="9">
    <location>
        <begin position="1288"/>
        <end position="1346"/>
    </location>
</feature>
<feature type="compositionally biased region" description="Low complexity" evidence="7">
    <location>
        <begin position="133"/>
        <end position="142"/>
    </location>
</feature>
<feature type="domain" description="Tudor" evidence="9">
    <location>
        <begin position="702"/>
        <end position="756"/>
    </location>
</feature>
<feature type="region of interest" description="Disordered" evidence="7">
    <location>
        <begin position="284"/>
        <end position="310"/>
    </location>
</feature>
<reference evidence="11" key="1">
    <citation type="submission" date="2015-12" db="EMBL/GenBank/DDBJ databases">
        <title>De novo transcriptome assembly of four potential Pierce s Disease insect vectors from Arizona vineyards.</title>
        <authorList>
            <person name="Tassone E.E."/>
        </authorList>
    </citation>
    <scope>NUCLEOTIDE SEQUENCE</scope>
</reference>
<feature type="compositionally biased region" description="Basic and acidic residues" evidence="7">
    <location>
        <begin position="390"/>
        <end position="407"/>
    </location>
</feature>
<dbReference type="InterPro" id="IPR002893">
    <property type="entry name" value="Znf_MYND"/>
</dbReference>
<dbReference type="FunFam" id="2.30.30.140:FF:000018">
    <property type="entry name" value="Serine/threonine-protein kinase 31"/>
    <property type="match status" value="1"/>
</dbReference>
<evidence type="ECO:0000256" key="7">
    <source>
        <dbReference type="SAM" id="MobiDB-lite"/>
    </source>
</evidence>
<evidence type="ECO:0000259" key="9">
    <source>
        <dbReference type="PROSITE" id="PS50304"/>
    </source>
</evidence>
<dbReference type="EMBL" id="GEDC01019362">
    <property type="protein sequence ID" value="JAS17936.1"/>
    <property type="molecule type" value="Transcribed_RNA"/>
</dbReference>
<dbReference type="GO" id="GO:0008270">
    <property type="term" value="F:zinc ion binding"/>
    <property type="evidence" value="ECO:0007669"/>
    <property type="project" value="UniProtKB-KW"/>
</dbReference>
<dbReference type="SMART" id="SM00360">
    <property type="entry name" value="RRM"/>
    <property type="match status" value="1"/>
</dbReference>
<feature type="non-terminal residue" evidence="11">
    <location>
        <position position="1401"/>
    </location>
</feature>
<dbReference type="SUPFAM" id="SSF144232">
    <property type="entry name" value="HIT/MYND zinc finger-like"/>
    <property type="match status" value="1"/>
</dbReference>
<feature type="compositionally biased region" description="Polar residues" evidence="7">
    <location>
        <begin position="408"/>
        <end position="420"/>
    </location>
</feature>
<feature type="domain" description="Tudor" evidence="9">
    <location>
        <begin position="1051"/>
        <end position="1109"/>
    </location>
</feature>
<feature type="domain" description="MYND-type" evidence="10">
    <location>
        <begin position="235"/>
        <end position="270"/>
    </location>
</feature>
<dbReference type="Pfam" id="PF01753">
    <property type="entry name" value="zf-MYND"/>
    <property type="match status" value="1"/>
</dbReference>
<dbReference type="InterPro" id="IPR035437">
    <property type="entry name" value="SNase_OB-fold_sf"/>
</dbReference>
<dbReference type="PROSITE" id="PS50102">
    <property type="entry name" value="RRM"/>
    <property type="match status" value="1"/>
</dbReference>
<keyword evidence="4 6" id="KW-0694">RNA-binding</keyword>
<dbReference type="InterPro" id="IPR000504">
    <property type="entry name" value="RRM_dom"/>
</dbReference>
<dbReference type="PROSITE" id="PS50865">
    <property type="entry name" value="ZF_MYND_2"/>
    <property type="match status" value="1"/>
</dbReference>
<sequence>MATKRRSFGSPREDSNLNKIFIRNIPETVTPNDLMYIFRHAGECIDVYIHPLKPPNDYTWGTIQFETNSEVQFAIENYDKMKPYNFDVSKFYSKHEKEFQHPQELHEDDENCKKEHNWFDGRNNTKKTHTSPLSRNSDSSLNKSKDSAKRSVFIPRKSLDISDNKATSHNYKVTLKVSDSQFTDIETPEGEENEFEKLKLFIISKGNRDALEIGVDNAVLNQGKDKEREDNIGRCTTCNVKTINTCSQCQTCYCSRSCQLKDWPQHMKYCKQIPDFDCKDDSGFDQVKENRNERPKYSPNYGHNLNSQGDTYHTRNYELKNYKKTFNSEPSNAQTPKGNRINMNRNANGINDSTVETPNGYPTARNVNRNSNSGTYTRKDNSSFRASNSNDEKHMFGEERGKNERFTRNNSLSSTTTEVNKQFGEFKPSLSTPRQTEMTSPKQSNSLLKIGEWTEVCITEVIDKGLYYIHNKSKSQDFMIMMDELQDEAIKAEKLSYPGPKDKCIVFTNDLWFRGIVKSVSPLIINLVDYGMTQHFKEADVRKIPDQRFVDFPRMAIKIKIQPGNQMQFYTKKCDDVFQVKPICCDYNTAAWLVDAMDSNQSSFSKSRFKPSTSNNLPAIVDKQSEIRSFNKMALETPINFTVIKSFNQVQHIFPPNNFTEVIVTTVVNGTEAWVQKLDDMAKLQDILTTCNKTAFAENFLNPKINDKCVAEYSGDWYRGIIVSISPLKVFFIDYGNEEEVSIEHLRDLPTSIADIQPLGYKIHLADGIPKNVFKESGSLYSIKPIKEIENNITIVQVKGYENLSVTQPSTFRFNKMKSIINYLKVGDLCVFSITKRISNDELLVSMICDDISVKESLKSIEEKFKSAPTDKTVKPSVGEIVAVKLPNTISESSRLFEWHIGVFHHDNKYYSCNNGSEIIPLELRTESSENQNEPIITAVILKLQNVKLLEKEVDFSEIENYVLKITAVNSDGVSKAVLMNESEQISMCTIYNWQPGRTSVDSILKSGSHVVIGFCNNYSEVYVNLVNDETISILDDFNRDFKNGKPLVKSPEIGDIVACMSKKMKEWGRAEIIKKVDDTFTVTFVDYGYTETTTLSGMKSLSPSSTNIPKLTIKVGLANKLDKPFNEAALEFLSSSSLRNDFVKIEFKNNDLTSVELFMMDGTSLNEKINDLVDPNWRKPSYNMSLETPNSSPKATVKTEAKIIAGIESLNLKDRVKTENCEDKLTEADLPKKNLKIGWESELLLILVMTPRRMYFWEAKTEIVGINEELTKKLKEYCLSSSESFYKPNVDELCAAYYKEDDSWYRAVCLEAHEDQFRVRLIDFGNEISLHNSLLRKLNTDFTKHAPIGVICDYAAIPVNCSKGLSSRLPELVKANKCYTAKITGFDGIFYTIDIPAVTQ</sequence>
<feature type="compositionally biased region" description="Polar residues" evidence="7">
    <location>
        <begin position="365"/>
        <end position="376"/>
    </location>
</feature>
<dbReference type="CDD" id="cd00590">
    <property type="entry name" value="RRM_SF"/>
    <property type="match status" value="1"/>
</dbReference>
<evidence type="ECO:0000256" key="3">
    <source>
        <dbReference type="ARBA" id="ARBA00022833"/>
    </source>
</evidence>
<feature type="compositionally biased region" description="Polar residues" evidence="7">
    <location>
        <begin position="326"/>
        <end position="357"/>
    </location>
</feature>
<dbReference type="CDD" id="cd20379">
    <property type="entry name" value="Tudor_dTUD-like"/>
    <property type="match status" value="2"/>
</dbReference>
<evidence type="ECO:0000256" key="2">
    <source>
        <dbReference type="ARBA" id="ARBA00022771"/>
    </source>
</evidence>
<evidence type="ECO:0000256" key="4">
    <source>
        <dbReference type="ARBA" id="ARBA00022884"/>
    </source>
</evidence>
<gene>
    <name evidence="11" type="ORF">g.14020</name>
</gene>
<feature type="compositionally biased region" description="Polar residues" evidence="7">
    <location>
        <begin position="429"/>
        <end position="444"/>
    </location>
</feature>
<dbReference type="PROSITE" id="PS50304">
    <property type="entry name" value="TUDOR"/>
    <property type="match status" value="3"/>
</dbReference>
<accession>A0A1B6CWQ7</accession>
<proteinExistence type="predicted"/>
<dbReference type="PANTHER" id="PTHR22948">
    <property type="entry name" value="TUDOR DOMAIN CONTAINING PROTEIN"/>
    <property type="match status" value="1"/>
</dbReference>
<dbReference type="Gene3D" id="2.30.30.140">
    <property type="match status" value="4"/>
</dbReference>
<evidence type="ECO:0000256" key="6">
    <source>
        <dbReference type="PROSITE-ProRule" id="PRU00176"/>
    </source>
</evidence>
<feature type="domain" description="RRM" evidence="8">
    <location>
        <begin position="18"/>
        <end position="91"/>
    </location>
</feature>
<dbReference type="Pfam" id="PF00567">
    <property type="entry name" value="TUDOR"/>
    <property type="match status" value="4"/>
</dbReference>
<evidence type="ECO:0008006" key="12">
    <source>
        <dbReference type="Google" id="ProtNLM"/>
    </source>
</evidence>